<dbReference type="Gene3D" id="1.10.3730.20">
    <property type="match status" value="1"/>
</dbReference>
<evidence type="ECO:0000259" key="8">
    <source>
        <dbReference type="Pfam" id="PF00892"/>
    </source>
</evidence>
<feature type="transmembrane region" description="Helical" evidence="7">
    <location>
        <begin position="210"/>
        <end position="233"/>
    </location>
</feature>
<dbReference type="InterPro" id="IPR037185">
    <property type="entry name" value="EmrE-like"/>
</dbReference>
<dbReference type="Proteomes" id="UP001558101">
    <property type="component" value="Unassembled WGS sequence"/>
</dbReference>
<evidence type="ECO:0000256" key="6">
    <source>
        <dbReference type="ARBA" id="ARBA00023136"/>
    </source>
</evidence>
<dbReference type="InterPro" id="IPR000620">
    <property type="entry name" value="EamA_dom"/>
</dbReference>
<comment type="subcellular location">
    <subcellularLocation>
        <location evidence="1">Cell membrane</location>
        <topology evidence="1">Multi-pass membrane protein</topology>
    </subcellularLocation>
</comment>
<gene>
    <name evidence="9" type="ORF">AB4M04_08735</name>
</gene>
<feature type="transmembrane region" description="Helical" evidence="7">
    <location>
        <begin position="69"/>
        <end position="91"/>
    </location>
</feature>
<protein>
    <submittedName>
        <fullName evidence="9">DMT family transporter</fullName>
    </submittedName>
</protein>
<keyword evidence="10" id="KW-1185">Reference proteome</keyword>
<evidence type="ECO:0000313" key="9">
    <source>
        <dbReference type="EMBL" id="MEX3172170.1"/>
    </source>
</evidence>
<evidence type="ECO:0000256" key="7">
    <source>
        <dbReference type="SAM" id="Phobius"/>
    </source>
</evidence>
<organism evidence="9 10">
    <name type="scientific">Serratia quinivorans</name>
    <dbReference type="NCBI Taxonomy" id="137545"/>
    <lineage>
        <taxon>Bacteria</taxon>
        <taxon>Pseudomonadati</taxon>
        <taxon>Pseudomonadota</taxon>
        <taxon>Gammaproteobacteria</taxon>
        <taxon>Enterobacterales</taxon>
        <taxon>Yersiniaceae</taxon>
        <taxon>Serratia</taxon>
    </lineage>
</organism>
<keyword evidence="4 7" id="KW-0812">Transmembrane</keyword>
<evidence type="ECO:0000256" key="4">
    <source>
        <dbReference type="ARBA" id="ARBA00022692"/>
    </source>
</evidence>
<dbReference type="Pfam" id="PF00892">
    <property type="entry name" value="EamA"/>
    <property type="match status" value="2"/>
</dbReference>
<feature type="transmembrane region" description="Helical" evidence="7">
    <location>
        <begin position="151"/>
        <end position="172"/>
    </location>
</feature>
<dbReference type="PANTHER" id="PTHR22911">
    <property type="entry name" value="ACYL-MALONYL CONDENSING ENZYME-RELATED"/>
    <property type="match status" value="1"/>
</dbReference>
<feature type="transmembrane region" description="Helical" evidence="7">
    <location>
        <begin position="36"/>
        <end position="57"/>
    </location>
</feature>
<keyword evidence="5 7" id="KW-1133">Transmembrane helix</keyword>
<proteinExistence type="inferred from homology"/>
<name>A0ABV3UEW3_9GAMM</name>
<comment type="caution">
    <text evidence="9">The sequence shown here is derived from an EMBL/GenBank/DDBJ whole genome shotgun (WGS) entry which is preliminary data.</text>
</comment>
<comment type="similarity">
    <text evidence="2">Belongs to the EamA transporter family.</text>
</comment>
<dbReference type="RefSeq" id="WP_261434434.1">
    <property type="nucleotide sequence ID" value="NZ_CAMKID010000002.1"/>
</dbReference>
<accession>A0ABV3UEW3</accession>
<sequence>MKVKTSGVWQMTLAMMISGTVGWPVVILGLPATTVVFWRCAFGALAMLVACALLRLLKKGRLTRRQAAIAVLGGIALVLNWTLLFAAYSYASIAVATVTYHVQPFMLVGLGVLFFGEKLTANKIAWLLLAFGGMLLIITGKHDGAASGSHYFTGVMLALGAAFMYAVAAAIVKQLKGVPPHLIVLIQLTVGVVLLAPFAGLDALPSTANAWLLLATLGLVHTGLMSSLLYSAIQKIPTSLVGALSFIYPLVAIIVDWAVFSHRLSLMQLLGAAAILLAAAGMNFGWRLMRAKKKPCLADERQTP</sequence>
<feature type="transmembrane region" description="Helical" evidence="7">
    <location>
        <begin position="184"/>
        <end position="204"/>
    </location>
</feature>
<keyword evidence="3" id="KW-1003">Cell membrane</keyword>
<keyword evidence="6 7" id="KW-0472">Membrane</keyword>
<feature type="domain" description="EamA" evidence="8">
    <location>
        <begin position="153"/>
        <end position="283"/>
    </location>
</feature>
<feature type="transmembrane region" description="Helical" evidence="7">
    <location>
        <begin position="97"/>
        <end position="116"/>
    </location>
</feature>
<evidence type="ECO:0000256" key="3">
    <source>
        <dbReference type="ARBA" id="ARBA00022475"/>
    </source>
</evidence>
<dbReference type="SUPFAM" id="SSF103481">
    <property type="entry name" value="Multidrug resistance efflux transporter EmrE"/>
    <property type="match status" value="2"/>
</dbReference>
<reference evidence="9 10" key="1">
    <citation type="submission" date="2024-07" db="EMBL/GenBank/DDBJ databases">
        <title>Genomes of novel Serratia strains from suburban soil.</title>
        <authorList>
            <person name="Markert E.X."/>
            <person name="Severe K."/>
            <person name="Severe L."/>
            <person name="Twing K.I."/>
            <person name="Ward L.M."/>
        </authorList>
    </citation>
    <scope>NUCLEOTIDE SEQUENCE [LARGE SCALE GENOMIC DNA]</scope>
    <source>
        <strain evidence="9 10">3C-UT</strain>
    </source>
</reference>
<evidence type="ECO:0000256" key="5">
    <source>
        <dbReference type="ARBA" id="ARBA00022989"/>
    </source>
</evidence>
<dbReference type="EMBL" id="JBFQXQ010000001">
    <property type="protein sequence ID" value="MEX3172170.1"/>
    <property type="molecule type" value="Genomic_DNA"/>
</dbReference>
<dbReference type="PANTHER" id="PTHR22911:SF102">
    <property type="entry name" value="MEMBRANE PROTEIN"/>
    <property type="match status" value="1"/>
</dbReference>
<feature type="transmembrane region" description="Helical" evidence="7">
    <location>
        <begin position="240"/>
        <end position="260"/>
    </location>
</feature>
<evidence type="ECO:0000313" key="10">
    <source>
        <dbReference type="Proteomes" id="UP001558101"/>
    </source>
</evidence>
<feature type="transmembrane region" description="Helical" evidence="7">
    <location>
        <begin position="12"/>
        <end position="30"/>
    </location>
</feature>
<evidence type="ECO:0000256" key="1">
    <source>
        <dbReference type="ARBA" id="ARBA00004651"/>
    </source>
</evidence>
<feature type="transmembrane region" description="Helical" evidence="7">
    <location>
        <begin position="266"/>
        <end position="286"/>
    </location>
</feature>
<feature type="transmembrane region" description="Helical" evidence="7">
    <location>
        <begin position="123"/>
        <end position="139"/>
    </location>
</feature>
<evidence type="ECO:0000256" key="2">
    <source>
        <dbReference type="ARBA" id="ARBA00007362"/>
    </source>
</evidence>
<feature type="domain" description="EamA" evidence="8">
    <location>
        <begin position="6"/>
        <end position="138"/>
    </location>
</feature>